<organism evidence="2 3">
    <name type="scientific">Thalassorhabdus alkalitolerans</name>
    <dbReference type="NCBI Taxonomy" id="2282697"/>
    <lineage>
        <taxon>Bacteria</taxon>
        <taxon>Bacillati</taxon>
        <taxon>Bacillota</taxon>
        <taxon>Bacilli</taxon>
        <taxon>Bacillales</taxon>
        <taxon>Bacillaceae</taxon>
        <taxon>Thalassorhabdus</taxon>
    </lineage>
</organism>
<sequence>MNELTLDSRLTIVFETGTDLEGKPTYMSKHFNNIKTDVSNEVLISIVETLAPLQGYTVISSYRVNQYDLAQ</sequence>
<dbReference type="RefSeq" id="WP_100399738.1">
    <property type="nucleotide sequence ID" value="NZ_JBHSOZ010000003.1"/>
</dbReference>
<gene>
    <name evidence="2" type="ORF">ACFPU1_07450</name>
</gene>
<protein>
    <submittedName>
        <fullName evidence="2">DUF1659 domain-containing protein</fullName>
    </submittedName>
</protein>
<name>A0ABW0YPF4_9BACI</name>
<evidence type="ECO:0000313" key="2">
    <source>
        <dbReference type="EMBL" id="MFC5712612.1"/>
    </source>
</evidence>
<dbReference type="EMBL" id="JBHSOZ010000003">
    <property type="protein sequence ID" value="MFC5712612.1"/>
    <property type="molecule type" value="Genomic_DNA"/>
</dbReference>
<dbReference type="InterPro" id="IPR012454">
    <property type="entry name" value="DUF1659"/>
</dbReference>
<dbReference type="Pfam" id="PF07872">
    <property type="entry name" value="DUF1659"/>
    <property type="match status" value="1"/>
</dbReference>
<comment type="caution">
    <text evidence="2">The sequence shown here is derived from an EMBL/GenBank/DDBJ whole genome shotgun (WGS) entry which is preliminary data.</text>
</comment>
<reference evidence="3" key="1">
    <citation type="journal article" date="2019" name="Int. J. Syst. Evol. Microbiol.">
        <title>The Global Catalogue of Microorganisms (GCM) 10K type strain sequencing project: providing services to taxonomists for standard genome sequencing and annotation.</title>
        <authorList>
            <consortium name="The Broad Institute Genomics Platform"/>
            <consortium name="The Broad Institute Genome Sequencing Center for Infectious Disease"/>
            <person name="Wu L."/>
            <person name="Ma J."/>
        </authorList>
    </citation>
    <scope>NUCLEOTIDE SEQUENCE [LARGE SCALE GENOMIC DNA]</scope>
    <source>
        <strain evidence="3">CECT 7184</strain>
    </source>
</reference>
<evidence type="ECO:0000313" key="3">
    <source>
        <dbReference type="Proteomes" id="UP001596142"/>
    </source>
</evidence>
<keyword evidence="3" id="KW-1185">Reference proteome</keyword>
<accession>A0ABW0YPF4</accession>
<feature type="domain" description="DUF1659" evidence="1">
    <location>
        <begin position="4"/>
        <end position="70"/>
    </location>
</feature>
<dbReference type="Proteomes" id="UP001596142">
    <property type="component" value="Unassembled WGS sequence"/>
</dbReference>
<proteinExistence type="predicted"/>
<evidence type="ECO:0000259" key="1">
    <source>
        <dbReference type="Pfam" id="PF07872"/>
    </source>
</evidence>